<feature type="region of interest" description="Disordered" evidence="1">
    <location>
        <begin position="18"/>
        <end position="104"/>
    </location>
</feature>
<dbReference type="EMBL" id="CP110425">
    <property type="protein sequence ID" value="WAQ84906.1"/>
    <property type="molecule type" value="Genomic_DNA"/>
</dbReference>
<protein>
    <submittedName>
        <fullName evidence="2">Uncharacterized protein</fullName>
    </submittedName>
</protein>
<feature type="compositionally biased region" description="Polar residues" evidence="1">
    <location>
        <begin position="34"/>
        <end position="57"/>
    </location>
</feature>
<organism evidence="2 3">
    <name type="scientific">Puccinia triticina</name>
    <dbReference type="NCBI Taxonomy" id="208348"/>
    <lineage>
        <taxon>Eukaryota</taxon>
        <taxon>Fungi</taxon>
        <taxon>Dikarya</taxon>
        <taxon>Basidiomycota</taxon>
        <taxon>Pucciniomycotina</taxon>
        <taxon>Pucciniomycetes</taxon>
        <taxon>Pucciniales</taxon>
        <taxon>Pucciniaceae</taxon>
        <taxon>Puccinia</taxon>
    </lineage>
</organism>
<feature type="compositionally biased region" description="Basic residues" evidence="1">
    <location>
        <begin position="74"/>
        <end position="93"/>
    </location>
</feature>
<feature type="compositionally biased region" description="Basic and acidic residues" evidence="1">
    <location>
        <begin position="95"/>
        <end position="104"/>
    </location>
</feature>
<accession>A0ABY7CI47</accession>
<reference evidence="2" key="1">
    <citation type="submission" date="2022-10" db="EMBL/GenBank/DDBJ databases">
        <title>Puccinia triticina Genome sequencing and assembly.</title>
        <authorList>
            <person name="Li C."/>
        </authorList>
    </citation>
    <scope>NUCLEOTIDE SEQUENCE</scope>
    <source>
        <strain evidence="2">Pt15</strain>
    </source>
</reference>
<sequence length="104" mass="10690">MFNSIAAATSAVKLAAGLSTGETSGNGEEEMGSQSQGIMGTQMGTQDESNEPATPQDEQIGGGEIDEPAPAPPKKSKKVTVKAPARRSTRATSKRPGEQGKDDD</sequence>
<evidence type="ECO:0000313" key="2">
    <source>
        <dbReference type="EMBL" id="WAQ84906.1"/>
    </source>
</evidence>
<evidence type="ECO:0000313" key="3">
    <source>
        <dbReference type="Proteomes" id="UP001164743"/>
    </source>
</evidence>
<proteinExistence type="predicted"/>
<evidence type="ECO:0000256" key="1">
    <source>
        <dbReference type="SAM" id="MobiDB-lite"/>
    </source>
</evidence>
<keyword evidence="3" id="KW-1185">Reference proteome</keyword>
<dbReference type="Proteomes" id="UP001164743">
    <property type="component" value="Chromosome 5A"/>
</dbReference>
<gene>
    <name evidence="2" type="ORF">PtA15_5A479</name>
</gene>
<dbReference type="RefSeq" id="XP_053020461.1">
    <property type="nucleotide sequence ID" value="XM_053169244.1"/>
</dbReference>
<name>A0ABY7CI47_9BASI</name>
<dbReference type="GeneID" id="77810139"/>